<evidence type="ECO:0000256" key="4">
    <source>
        <dbReference type="ARBA" id="ARBA00023054"/>
    </source>
</evidence>
<protein>
    <recommendedName>
        <fullName evidence="6">Chromosome partition protein Smc</fullName>
    </recommendedName>
</protein>
<dbReference type="InterPro" id="IPR011890">
    <property type="entry name" value="SMC_prok"/>
</dbReference>
<name>A0A134AFT2_9FUSO</name>
<dbReference type="Gene3D" id="1.20.1060.20">
    <property type="match status" value="1"/>
</dbReference>
<evidence type="ECO:0000256" key="5">
    <source>
        <dbReference type="ARBA" id="ARBA00023125"/>
    </source>
</evidence>
<comment type="subunit">
    <text evidence="6">Homodimer.</text>
</comment>
<comment type="similarity">
    <text evidence="6">Belongs to the SMC family.</text>
</comment>
<sequence>MYLKALELTGFKSFANKTIVEFDDGITSIVGPNGSGKSNILDAILWVLGEQSYRNIRAKESSDIIFSGGKNKKPKSMAEVSLIIDNEDRYLDVDFSEVKITRRIFKTGENEYLINNRKSRLKDIHNLFMDTGIGKQAYSIIGQGRVERIIGSSPKELKEIIEEAAGVKRTKIEKDESEKKLQDLKNEIEKIDYVEKDLKQRVDYLKGEQEKAKLFKEYSKKINIQRFMVLEYDVNEKTSLKYEYEEKSQEVKEELEKNEKSFSGKQAELEKTNEIRVKLQENLESQKNRRNKNFENLEILKEKYSKLMNQNSNLETEANEKAKRKGILEKDIEEKEKILNDSRNELELITKDLTEKEQEKTELEVKVKDVKKKRDEIALELKERIQKNSDFEVDKIKVAGENEDLEKRVFGAKNENKRQIAEKMDLEAEFDKISQEKKAYEVEKSEKEKQKLEREQKIQKLNEKTDELRKEYSKINRGKNEISYKLENSKVRQKAIANAIEKNETFNQSVKHILNEKIDGVIGAFVNLIDVPSGFEEAIQTLSGGMFRDIVVKDSEIGKKCIEILKRKKLGRASFLPIENIRVSKMNKTLPIIDKTLHQGDFQNKMSKEEIQNIILNTNGENGIIDFARNIVKVDAKFVDKNIKKVIQFVYGNSIVVENLKVGTELLKNGFNDRIVTLEGDIITSRGRMTGGHSFKGKDEILERKKELKRLEAEIETNRENFDKFKKKLSEVVLEAEKAEKEKEEKEKLFENFKNNYQSFNNNYDDFSVKFIRKQREINTLNYEISESGKFILEKETKIKENLKLIQNIEKCIKENNLKMKNLNEELKKLENIDEFVQKLNLADKEYEVLKVKTDNNKNRFREIEIDYKKLLSEKAELIEFEKKKELFGSELIDKISNMKSEIKANEKSKVNILKEIQEIEAKIQEVEGSERKLIAEIKEIEMNILKSKNEYEKIIEKITRNESELEFKTSEFKELENDEIFNDEEYFEIISEEELAATKRKLSLNERNRINIGSVNMASIEEYEHENERYQNIVAQKRDLFESRESLLGFIREIEEEVTSKFFMAYEQINKNFQYMCETILNGAKGIIKMTDPENVLTTGLELSVKYKNKPEQTLLLLSGGEKSMLAVSFIMAIFMFRPSPFTFFDEIEAALDEKNTKKIIELLHQFINKSQFILITHNKETMKGSHRLYGVTMNKEIGETKIVSVDV</sequence>
<dbReference type="SUPFAM" id="SSF75553">
    <property type="entry name" value="Smc hinge domain"/>
    <property type="match status" value="1"/>
</dbReference>
<dbReference type="SMART" id="SM00968">
    <property type="entry name" value="SMC_hinge"/>
    <property type="match status" value="1"/>
</dbReference>
<comment type="subcellular location">
    <subcellularLocation>
        <location evidence="6">Cytoplasm</location>
    </subcellularLocation>
</comment>
<feature type="coiled-coil region" evidence="6">
    <location>
        <begin position="806"/>
        <end position="840"/>
    </location>
</feature>
<feature type="coiled-coil region" evidence="6">
    <location>
        <begin position="903"/>
        <end position="979"/>
    </location>
</feature>
<dbReference type="GO" id="GO:0005694">
    <property type="term" value="C:chromosome"/>
    <property type="evidence" value="ECO:0007669"/>
    <property type="project" value="InterPro"/>
</dbReference>
<keyword evidence="9" id="KW-1185">Reference proteome</keyword>
<reference evidence="9" key="1">
    <citation type="submission" date="2016-01" db="EMBL/GenBank/DDBJ databases">
        <authorList>
            <person name="Mitreva M."/>
            <person name="Pepin K.H."/>
            <person name="Mihindukulasuriya K.A."/>
            <person name="Fulton R."/>
            <person name="Fronick C."/>
            <person name="O'Laughlin M."/>
            <person name="Miner T."/>
            <person name="Herter B."/>
            <person name="Rosa B.A."/>
            <person name="Cordes M."/>
            <person name="Tomlinson C."/>
            <person name="Wollam A."/>
            <person name="Palsikar V.B."/>
            <person name="Mardis E.R."/>
            <person name="Wilson R.K."/>
        </authorList>
    </citation>
    <scope>NUCLEOTIDE SEQUENCE [LARGE SCALE GENOMIC DNA]</scope>
    <source>
        <strain evidence="9">KA00185</strain>
    </source>
</reference>
<evidence type="ECO:0000256" key="2">
    <source>
        <dbReference type="ARBA" id="ARBA00022741"/>
    </source>
</evidence>
<dbReference type="GO" id="GO:0007059">
    <property type="term" value="P:chromosome segregation"/>
    <property type="evidence" value="ECO:0007669"/>
    <property type="project" value="UniProtKB-UniRule"/>
</dbReference>
<dbReference type="InterPro" id="IPR027417">
    <property type="entry name" value="P-loop_NTPase"/>
</dbReference>
<keyword evidence="3 6" id="KW-0067">ATP-binding</keyword>
<dbReference type="GO" id="GO:0030261">
    <property type="term" value="P:chromosome condensation"/>
    <property type="evidence" value="ECO:0007669"/>
    <property type="project" value="InterPro"/>
</dbReference>
<dbReference type="PATRIC" id="fig|157687.3.peg.1000"/>
<dbReference type="GO" id="GO:0003677">
    <property type="term" value="F:DNA binding"/>
    <property type="evidence" value="ECO:0007669"/>
    <property type="project" value="UniProtKB-UniRule"/>
</dbReference>
<gene>
    <name evidence="6" type="primary">smc</name>
    <name evidence="8" type="ORF">HMPREF3180_01004</name>
</gene>
<dbReference type="InterPro" id="IPR024704">
    <property type="entry name" value="SMC"/>
</dbReference>
<keyword evidence="1 6" id="KW-0963">Cytoplasm</keyword>
<dbReference type="RefSeq" id="WP_060917794.1">
    <property type="nucleotide sequence ID" value="NZ_KQ960061.1"/>
</dbReference>
<dbReference type="OrthoDB" id="9808768at2"/>
<evidence type="ECO:0000313" key="8">
    <source>
        <dbReference type="EMBL" id="KXB66573.1"/>
    </source>
</evidence>
<feature type="coiled-coil region" evidence="6">
    <location>
        <begin position="698"/>
        <end position="763"/>
    </location>
</feature>
<dbReference type="PIRSF" id="PIRSF005719">
    <property type="entry name" value="SMC"/>
    <property type="match status" value="1"/>
</dbReference>
<feature type="domain" description="SMC hinge" evidence="7">
    <location>
        <begin position="519"/>
        <end position="667"/>
    </location>
</feature>
<evidence type="ECO:0000256" key="1">
    <source>
        <dbReference type="ARBA" id="ARBA00022490"/>
    </source>
</evidence>
<dbReference type="EMBL" id="LSDD01000075">
    <property type="protein sequence ID" value="KXB66573.1"/>
    <property type="molecule type" value="Genomic_DNA"/>
</dbReference>
<feature type="binding site" evidence="6">
    <location>
        <begin position="32"/>
        <end position="39"/>
    </location>
    <ligand>
        <name>ATP</name>
        <dbReference type="ChEBI" id="CHEBI:30616"/>
    </ligand>
</feature>
<dbReference type="STRING" id="157687.HMPREF3180_01004"/>
<organism evidence="8 9">
    <name type="scientific">Leptotrichia wadei</name>
    <dbReference type="NCBI Taxonomy" id="157687"/>
    <lineage>
        <taxon>Bacteria</taxon>
        <taxon>Fusobacteriati</taxon>
        <taxon>Fusobacteriota</taxon>
        <taxon>Fusobacteriia</taxon>
        <taxon>Fusobacteriales</taxon>
        <taxon>Leptotrichiaceae</taxon>
        <taxon>Leptotrichia</taxon>
    </lineage>
</organism>
<comment type="domain">
    <text evidence="6">Contains large globular domains required for ATP hydrolysis at each terminus and a third globular domain forming a flexible hinge near the middle of the molecule. These domains are separated by coiled-coil structures.</text>
</comment>
<keyword evidence="2 6" id="KW-0547">Nucleotide-binding</keyword>
<dbReference type="GO" id="GO:0005524">
    <property type="term" value="F:ATP binding"/>
    <property type="evidence" value="ECO:0007669"/>
    <property type="project" value="UniProtKB-UniRule"/>
</dbReference>
<dbReference type="GO" id="GO:0006260">
    <property type="term" value="P:DNA replication"/>
    <property type="evidence" value="ECO:0007669"/>
    <property type="project" value="UniProtKB-UniRule"/>
</dbReference>
<dbReference type="Pfam" id="PF06470">
    <property type="entry name" value="SMC_hinge"/>
    <property type="match status" value="1"/>
</dbReference>
<feature type="coiled-coil region" evidence="6">
    <location>
        <begin position="167"/>
        <end position="201"/>
    </location>
</feature>
<keyword evidence="5 6" id="KW-0238">DNA-binding</keyword>
<dbReference type="Pfam" id="PF02463">
    <property type="entry name" value="SMC_N"/>
    <property type="match status" value="1"/>
</dbReference>
<dbReference type="InterPro" id="IPR036277">
    <property type="entry name" value="SMC_hinge_sf"/>
</dbReference>
<feature type="coiled-coil region" evidence="6">
    <location>
        <begin position="241"/>
        <end position="478"/>
    </location>
</feature>
<dbReference type="AlphaFoldDB" id="A0A134AFT2"/>
<dbReference type="Proteomes" id="UP000070483">
    <property type="component" value="Unassembled WGS sequence"/>
</dbReference>
<evidence type="ECO:0000259" key="7">
    <source>
        <dbReference type="SMART" id="SM00968"/>
    </source>
</evidence>
<dbReference type="Gene3D" id="3.40.50.300">
    <property type="entry name" value="P-loop containing nucleotide triphosphate hydrolases"/>
    <property type="match status" value="2"/>
</dbReference>
<evidence type="ECO:0000256" key="3">
    <source>
        <dbReference type="ARBA" id="ARBA00022840"/>
    </source>
</evidence>
<dbReference type="InterPro" id="IPR003395">
    <property type="entry name" value="RecF/RecN/SMC_N"/>
</dbReference>
<dbReference type="Gene3D" id="3.30.70.1620">
    <property type="match status" value="1"/>
</dbReference>
<proteinExistence type="inferred from homology"/>
<dbReference type="HAMAP" id="MF_01894">
    <property type="entry name" value="Smc_prok"/>
    <property type="match status" value="1"/>
</dbReference>
<keyword evidence="4 6" id="KW-0175">Coiled coil</keyword>
<dbReference type="SUPFAM" id="SSF52540">
    <property type="entry name" value="P-loop containing nucleoside triphosphate hydrolases"/>
    <property type="match status" value="2"/>
</dbReference>
<evidence type="ECO:0000256" key="6">
    <source>
        <dbReference type="HAMAP-Rule" id="MF_01894"/>
    </source>
</evidence>
<accession>A0A134AFT2</accession>
<comment type="caution">
    <text evidence="8">The sequence shown here is derived from an EMBL/GenBank/DDBJ whole genome shotgun (WGS) entry which is preliminary data.</text>
</comment>
<dbReference type="GO" id="GO:0016887">
    <property type="term" value="F:ATP hydrolysis activity"/>
    <property type="evidence" value="ECO:0007669"/>
    <property type="project" value="InterPro"/>
</dbReference>
<dbReference type="PANTHER" id="PTHR43977">
    <property type="entry name" value="STRUCTURAL MAINTENANCE OF CHROMOSOMES PROTEIN 3"/>
    <property type="match status" value="1"/>
</dbReference>
<dbReference type="InterPro" id="IPR010935">
    <property type="entry name" value="SMC_hinge"/>
</dbReference>
<evidence type="ECO:0000313" key="9">
    <source>
        <dbReference type="Proteomes" id="UP000070483"/>
    </source>
</evidence>
<comment type="function">
    <text evidence="6">Required for chromosome condensation and partitioning.</text>
</comment>
<dbReference type="GO" id="GO:0005737">
    <property type="term" value="C:cytoplasm"/>
    <property type="evidence" value="ECO:0007669"/>
    <property type="project" value="UniProtKB-SubCell"/>
</dbReference>
<dbReference type="Gene3D" id="6.10.140.1720">
    <property type="match status" value="1"/>
</dbReference>
<dbReference type="GO" id="GO:0007062">
    <property type="term" value="P:sister chromatid cohesion"/>
    <property type="evidence" value="ECO:0007669"/>
    <property type="project" value="InterPro"/>
</dbReference>